<name>R0IKP7_9BRAS</name>
<dbReference type="eggNOG" id="ENOG502S4N4">
    <property type="taxonomic scope" value="Eukaryota"/>
</dbReference>
<dbReference type="KEGG" id="crb:17897350"/>
<gene>
    <name evidence="1" type="ORF">CARUB_v10011897mg</name>
</gene>
<evidence type="ECO:0000313" key="1">
    <source>
        <dbReference type="EMBL" id="EOA39115.1"/>
    </source>
</evidence>
<dbReference type="AlphaFoldDB" id="R0IKP7"/>
<proteinExistence type="predicted"/>
<dbReference type="Proteomes" id="UP000029121">
    <property type="component" value="Unassembled WGS sequence"/>
</dbReference>
<reference evidence="2" key="1">
    <citation type="journal article" date="2013" name="Nat. Genet.">
        <title>The Capsella rubella genome and the genomic consequences of rapid mating system evolution.</title>
        <authorList>
            <person name="Slotte T."/>
            <person name="Hazzouri K.M."/>
            <person name="Agren J.A."/>
            <person name="Koenig D."/>
            <person name="Maumus F."/>
            <person name="Guo Y.L."/>
            <person name="Steige K."/>
            <person name="Platts A.E."/>
            <person name="Escobar J.S."/>
            <person name="Newman L.K."/>
            <person name="Wang W."/>
            <person name="Mandakova T."/>
            <person name="Vello E."/>
            <person name="Smith L.M."/>
            <person name="Henz S.R."/>
            <person name="Steffen J."/>
            <person name="Takuno S."/>
            <person name="Brandvain Y."/>
            <person name="Coop G."/>
            <person name="Andolfatto P."/>
            <person name="Hu T.T."/>
            <person name="Blanchette M."/>
            <person name="Clark R.M."/>
            <person name="Quesneville H."/>
            <person name="Nordborg M."/>
            <person name="Gaut B.S."/>
            <person name="Lysak M.A."/>
            <person name="Jenkins J."/>
            <person name="Grimwood J."/>
            <person name="Chapman J."/>
            <person name="Prochnik S."/>
            <person name="Shu S."/>
            <person name="Rokhsar D."/>
            <person name="Schmutz J."/>
            <person name="Weigel D."/>
            <person name="Wright S.I."/>
        </authorList>
    </citation>
    <scope>NUCLEOTIDE SEQUENCE [LARGE SCALE GENOMIC DNA]</scope>
    <source>
        <strain evidence="2">cv. Monte Gargano</strain>
    </source>
</reference>
<evidence type="ECO:0000313" key="2">
    <source>
        <dbReference type="Proteomes" id="UP000029121"/>
    </source>
</evidence>
<organism evidence="1 2">
    <name type="scientific">Capsella rubella</name>
    <dbReference type="NCBI Taxonomy" id="81985"/>
    <lineage>
        <taxon>Eukaryota</taxon>
        <taxon>Viridiplantae</taxon>
        <taxon>Streptophyta</taxon>
        <taxon>Embryophyta</taxon>
        <taxon>Tracheophyta</taxon>
        <taxon>Spermatophyta</taxon>
        <taxon>Magnoliopsida</taxon>
        <taxon>eudicotyledons</taxon>
        <taxon>Gunneridae</taxon>
        <taxon>Pentapetalae</taxon>
        <taxon>rosids</taxon>
        <taxon>malvids</taxon>
        <taxon>Brassicales</taxon>
        <taxon>Brassicaceae</taxon>
        <taxon>Camelineae</taxon>
        <taxon>Capsella</taxon>
    </lineage>
</organism>
<keyword evidence="2" id="KW-1185">Reference proteome</keyword>
<sequence>MTLFKRPCLYSKVDKEDPEEVLHRRAKFLIYKTLQEADLVSRRDPHSSFLRLKLYLLKVKIGKRLTNLRRSVVSAVRLGGIRKHSHNGVRALKKLFQGGGRATTGLPRPIFTLEV</sequence>
<dbReference type="PANTHER" id="PTHR35687:SF9">
    <property type="entry name" value="BNACNNG18060D PROTEIN"/>
    <property type="match status" value="1"/>
</dbReference>
<protein>
    <submittedName>
        <fullName evidence="1">Uncharacterized protein</fullName>
    </submittedName>
</protein>
<dbReference type="EMBL" id="KB870805">
    <property type="protein sequence ID" value="EOA39115.1"/>
    <property type="molecule type" value="Genomic_DNA"/>
</dbReference>
<accession>R0IKP7</accession>
<dbReference type="PANTHER" id="PTHR35687">
    <property type="entry name" value="OS07G0516700 PROTEIN"/>
    <property type="match status" value="1"/>
</dbReference>
<dbReference type="OrthoDB" id="1909082at2759"/>